<keyword evidence="2" id="KW-1133">Transmembrane helix</keyword>
<evidence type="ECO:0000313" key="5">
    <source>
        <dbReference type="Proteomes" id="UP000221369"/>
    </source>
</evidence>
<dbReference type="Proteomes" id="UP000221369">
    <property type="component" value="Unassembled WGS sequence"/>
</dbReference>
<evidence type="ECO:0000259" key="3">
    <source>
        <dbReference type="Pfam" id="PF13559"/>
    </source>
</evidence>
<feature type="transmembrane region" description="Helical" evidence="2">
    <location>
        <begin position="21"/>
        <end position="41"/>
    </location>
</feature>
<sequence length="245" mass="26272">MHRARVDDDDSGMRRRLLLPVVVACAVAIVLITAVQGPVLFGKPRLELIVPRVESTITSSPERSAPDTDIPPNPDPGSNGLLNPLSILIALGALVAAALVTVAFLIARAARRRKRLEPAHAGVSALPVQPTDHPQPESVDIAPELARGIERALGVLDTHADPQNAVIEAWLGLQQSAEDSGFHLRPSETPAEFTVRVLARDQSIAADLRTLLDLYQDVRFGDRRATASDIGTARTSLLAIQKAWA</sequence>
<keyword evidence="2" id="KW-0812">Transmembrane</keyword>
<organism evidence="4 5">
    <name type="scientific">Paramicrobacterium agarici</name>
    <dbReference type="NCBI Taxonomy" id="630514"/>
    <lineage>
        <taxon>Bacteria</taxon>
        <taxon>Bacillati</taxon>
        <taxon>Actinomycetota</taxon>
        <taxon>Actinomycetes</taxon>
        <taxon>Micrococcales</taxon>
        <taxon>Microbacteriaceae</taxon>
        <taxon>Paramicrobacterium</taxon>
    </lineage>
</organism>
<comment type="caution">
    <text evidence="4">The sequence shown here is derived from an EMBL/GenBank/DDBJ whole genome shotgun (WGS) entry which is preliminary data.</text>
</comment>
<dbReference type="EMBL" id="PDJE01000001">
    <property type="protein sequence ID" value="PFG31353.1"/>
    <property type="molecule type" value="Genomic_DNA"/>
</dbReference>
<keyword evidence="5" id="KW-1185">Reference proteome</keyword>
<proteinExistence type="predicted"/>
<reference evidence="4 5" key="1">
    <citation type="submission" date="2017-10" db="EMBL/GenBank/DDBJ databases">
        <title>Sequencing the genomes of 1000 actinobacteria strains.</title>
        <authorList>
            <person name="Klenk H.-P."/>
        </authorList>
    </citation>
    <scope>NUCLEOTIDE SEQUENCE [LARGE SCALE GENOMIC DNA]</scope>
    <source>
        <strain evidence="4 5">DSM 21798</strain>
    </source>
</reference>
<dbReference type="AlphaFoldDB" id="A0A2A9DXN9"/>
<gene>
    <name evidence="4" type="ORF">ATJ78_2319</name>
</gene>
<protein>
    <submittedName>
        <fullName evidence="4">Uncharacterized protein DUF4129</fullName>
    </submittedName>
</protein>
<dbReference type="InterPro" id="IPR025403">
    <property type="entry name" value="TgpA-like_C"/>
</dbReference>
<evidence type="ECO:0000256" key="2">
    <source>
        <dbReference type="SAM" id="Phobius"/>
    </source>
</evidence>
<accession>A0A2A9DXN9</accession>
<dbReference type="Pfam" id="PF13559">
    <property type="entry name" value="DUF4129"/>
    <property type="match status" value="1"/>
</dbReference>
<feature type="transmembrane region" description="Helical" evidence="2">
    <location>
        <begin position="85"/>
        <end position="107"/>
    </location>
</feature>
<dbReference type="RefSeq" id="WP_143741413.1">
    <property type="nucleotide sequence ID" value="NZ_PDJE01000001.1"/>
</dbReference>
<keyword evidence="2" id="KW-0472">Membrane</keyword>
<name>A0A2A9DXN9_9MICO</name>
<feature type="region of interest" description="Disordered" evidence="1">
    <location>
        <begin position="57"/>
        <end position="77"/>
    </location>
</feature>
<evidence type="ECO:0000256" key="1">
    <source>
        <dbReference type="SAM" id="MobiDB-lite"/>
    </source>
</evidence>
<feature type="domain" description="Protein-glutamine gamma-glutamyltransferase-like C-terminal" evidence="3">
    <location>
        <begin position="169"/>
        <end position="235"/>
    </location>
</feature>
<evidence type="ECO:0000313" key="4">
    <source>
        <dbReference type="EMBL" id="PFG31353.1"/>
    </source>
</evidence>